<dbReference type="EMBL" id="CP006939">
    <property type="protein sequence ID" value="AHC14136.1"/>
    <property type="molecule type" value="Genomic_DNA"/>
</dbReference>
<dbReference type="STRING" id="1307761.L21SP2_0711"/>
<evidence type="ECO:0000256" key="1">
    <source>
        <dbReference type="SAM" id="Phobius"/>
    </source>
</evidence>
<organism evidence="2 3">
    <name type="scientific">Salinispira pacifica</name>
    <dbReference type="NCBI Taxonomy" id="1307761"/>
    <lineage>
        <taxon>Bacteria</taxon>
        <taxon>Pseudomonadati</taxon>
        <taxon>Spirochaetota</taxon>
        <taxon>Spirochaetia</taxon>
        <taxon>Spirochaetales</taxon>
        <taxon>Spirochaetaceae</taxon>
        <taxon>Salinispira</taxon>
    </lineage>
</organism>
<keyword evidence="1" id="KW-1133">Transmembrane helix</keyword>
<sequence length="415" mass="47771">MKIRILSTLVYLIFLYLINLARGAVGGFFIYAYALLLALPVVSIIHVVLSAITLRYNQEFSSHHGYRGEYLPYRLKISNELPLFSPRIRVRFKVITPHMRHLAPDELSANMRPREDVGLENFTITLGPGQRHEYLRRVYCPLIGKYNIGLESLRITDMLDWFSIEPQVLSFTLYVYPRVYGVPELEGESRALGGSRGRSRGIHQDHSFFTGLREYRPGESLSMLHWKRFSSQGIAMLREYTPVSQRRCVMYLDTRRSEEDSWRIIRREDYSLELLVSCSAALLDQGIPVDIRIPDLQRISMNAKEDLALLQQQCLEAVFSPDKDMLKLYNRDTAEGRSRGMSVLFITHEAGGELLNMFRGSSAIQNGLEAIINETGADAELRNYHRRRIRQLAAAAGRIHFTDAHMETGEEIRWL</sequence>
<dbReference type="KEGG" id="slr:L21SP2_0711"/>
<dbReference type="Proteomes" id="UP000018680">
    <property type="component" value="Chromosome"/>
</dbReference>
<name>V5WG43_9SPIO</name>
<gene>
    <name evidence="2" type="ORF">L21SP2_0711</name>
</gene>
<dbReference type="RefSeq" id="WP_024267067.1">
    <property type="nucleotide sequence ID" value="NC_023035.1"/>
</dbReference>
<dbReference type="eggNOG" id="COG1721">
    <property type="taxonomic scope" value="Bacteria"/>
</dbReference>
<dbReference type="PANTHER" id="PTHR34351:SF1">
    <property type="entry name" value="SLR1927 PROTEIN"/>
    <property type="match status" value="1"/>
</dbReference>
<dbReference type="PANTHER" id="PTHR34351">
    <property type="entry name" value="SLR1927 PROTEIN-RELATED"/>
    <property type="match status" value="1"/>
</dbReference>
<keyword evidence="1" id="KW-0812">Transmembrane</keyword>
<feature type="transmembrane region" description="Helical" evidence="1">
    <location>
        <begin position="33"/>
        <end position="54"/>
    </location>
</feature>
<reference evidence="2 3" key="1">
    <citation type="journal article" date="2015" name="Stand. Genomic Sci.">
        <title>Complete genome sequence and description of Salinispira pacifica gen. nov., sp. nov., a novel spirochaete isolated form a hypersaline microbial mat.</title>
        <authorList>
            <person name="Ben Hania W."/>
            <person name="Joseph M."/>
            <person name="Schumann P."/>
            <person name="Bunk B."/>
            <person name="Fiebig A."/>
            <person name="Sproer C."/>
            <person name="Klenk H.P."/>
            <person name="Fardeau M.L."/>
            <person name="Spring S."/>
        </authorList>
    </citation>
    <scope>NUCLEOTIDE SEQUENCE [LARGE SCALE GENOMIC DNA]</scope>
    <source>
        <strain evidence="2 3">L21-RPul-D2</strain>
    </source>
</reference>
<keyword evidence="1" id="KW-0472">Membrane</keyword>
<accession>V5WG43</accession>
<protein>
    <submittedName>
        <fullName evidence="2">Uncharacterized protein</fullName>
    </submittedName>
</protein>
<proteinExistence type="predicted"/>
<keyword evidence="3" id="KW-1185">Reference proteome</keyword>
<dbReference type="HOGENOM" id="CLU_662042_0_0_12"/>
<evidence type="ECO:0000313" key="2">
    <source>
        <dbReference type="EMBL" id="AHC14136.1"/>
    </source>
</evidence>
<evidence type="ECO:0000313" key="3">
    <source>
        <dbReference type="Proteomes" id="UP000018680"/>
    </source>
</evidence>
<dbReference type="OrthoDB" id="371239at2"/>
<dbReference type="AlphaFoldDB" id="V5WG43"/>